<name>A0A8I2DAM6_9GAMM</name>
<dbReference type="RefSeq" id="WP_210848263.1">
    <property type="nucleotide sequence ID" value="NZ_CP178221.1"/>
</dbReference>
<dbReference type="AlphaFoldDB" id="A0A8I2DAM6"/>
<feature type="chain" id="PRO_5041149155" evidence="1">
    <location>
        <begin position="24"/>
        <end position="160"/>
    </location>
</feature>
<organism evidence="3 4">
    <name type="scientific">Providencia huaxiensis</name>
    <dbReference type="NCBI Taxonomy" id="2027290"/>
    <lineage>
        <taxon>Bacteria</taxon>
        <taxon>Pseudomonadati</taxon>
        <taxon>Pseudomonadota</taxon>
        <taxon>Gammaproteobacteria</taxon>
        <taxon>Enterobacterales</taxon>
        <taxon>Morganellaceae</taxon>
        <taxon>Providencia</taxon>
    </lineage>
</organism>
<feature type="signal peptide" evidence="1">
    <location>
        <begin position="1"/>
        <end position="23"/>
    </location>
</feature>
<comment type="caution">
    <text evidence="3">The sequence shown here is derived from an EMBL/GenBank/DDBJ whole genome shotgun (WGS) entry which is preliminary data.</text>
</comment>
<dbReference type="Pfam" id="PF00419">
    <property type="entry name" value="Fimbrial"/>
    <property type="match status" value="1"/>
</dbReference>
<dbReference type="InterPro" id="IPR008966">
    <property type="entry name" value="Adhesion_dom_sf"/>
</dbReference>
<dbReference type="GO" id="GO:0007155">
    <property type="term" value="P:cell adhesion"/>
    <property type="evidence" value="ECO:0007669"/>
    <property type="project" value="InterPro"/>
</dbReference>
<dbReference type="SUPFAM" id="SSF49401">
    <property type="entry name" value="Bacterial adhesins"/>
    <property type="match status" value="1"/>
</dbReference>
<gene>
    <name evidence="3" type="ORF">J7T18_07415</name>
</gene>
<dbReference type="Proteomes" id="UP000674270">
    <property type="component" value="Unassembled WGS sequence"/>
</dbReference>
<evidence type="ECO:0000259" key="2">
    <source>
        <dbReference type="Pfam" id="PF00419"/>
    </source>
</evidence>
<sequence length="160" mass="17762">MKTKFLYSLLFVTVFSHSTTLNVSFTGVLAVSPPECTINGATTTDINFGDIHETLIDGSYKKMLIDYELNCTKIYNNALKMTLNWNSITINGKDTVRTNRDNLGIAIYHNNTLITNGSIINFQYNSDNPLLYAVPVKPNGMTLQDGGNFTGTITMLIDYS</sequence>
<dbReference type="EMBL" id="JAGKLY010000002">
    <property type="protein sequence ID" value="MBQ0268131.1"/>
    <property type="molecule type" value="Genomic_DNA"/>
</dbReference>
<evidence type="ECO:0000313" key="4">
    <source>
        <dbReference type="Proteomes" id="UP000674270"/>
    </source>
</evidence>
<dbReference type="InterPro" id="IPR036937">
    <property type="entry name" value="Adhesion_dom_fimbrial_sf"/>
</dbReference>
<evidence type="ECO:0000256" key="1">
    <source>
        <dbReference type="SAM" id="SignalP"/>
    </source>
</evidence>
<dbReference type="Gene3D" id="2.60.40.1090">
    <property type="entry name" value="Fimbrial-type adhesion domain"/>
    <property type="match status" value="1"/>
</dbReference>
<evidence type="ECO:0000313" key="3">
    <source>
        <dbReference type="EMBL" id="MBQ0268131.1"/>
    </source>
</evidence>
<proteinExistence type="predicted"/>
<protein>
    <submittedName>
        <fullName evidence="3">Fimbrial protein</fullName>
    </submittedName>
</protein>
<accession>A0A8I2DAM6</accession>
<dbReference type="InterPro" id="IPR000259">
    <property type="entry name" value="Adhesion_dom_fimbrial"/>
</dbReference>
<reference evidence="3" key="1">
    <citation type="submission" date="2021-03" db="EMBL/GenBank/DDBJ databases">
        <authorList>
            <person name="Stanton E."/>
        </authorList>
    </citation>
    <scope>NUCLEOTIDE SEQUENCE</scope>
    <source>
        <strain evidence="3">2020EL-00113</strain>
    </source>
</reference>
<keyword evidence="1" id="KW-0732">Signal</keyword>
<dbReference type="GO" id="GO:0009289">
    <property type="term" value="C:pilus"/>
    <property type="evidence" value="ECO:0007669"/>
    <property type="project" value="InterPro"/>
</dbReference>
<feature type="domain" description="Fimbrial-type adhesion" evidence="2">
    <location>
        <begin position="24"/>
        <end position="159"/>
    </location>
</feature>